<proteinExistence type="predicted"/>
<dbReference type="Gene3D" id="3.20.20.510">
    <property type="entry name" value="Uncharacterised protein PF12979, DUF3863"/>
    <property type="match status" value="1"/>
</dbReference>
<sequence>MKKIKNVLFLLLLLVSVNTIARSSLSQDSPRIVNIINFIRQVEPRDKNITEDVLYETVHEQVKLLTKYNLQGTFLLQYDALINPRYQTLLKKEIERGSEIGGWWEITQPHVEAAGLTWRGRYAWDWHADVGFATGYTPKEREKLVDVYMEKFKSIFGKYPASIGSWFIDAHSLGYMYDKYGIKASCNCKDQYGTDGYTLWGGYWNQAYYPSRLNGYMPAQTAKGQIPVPVFRMLGSDPIYQYDTGIGHSIQGVITLEPVYGDAGGSEKWVRRFFKSIFEDPCLGFNYTQAGQENSFTWNSMGKGLEMQIPILASLQKQGKIRIETLETSGEWFKKKYPLNPPTSVTTLTDTYDNGQKTVWFNSRFYRANLLWENNTIRFRDIQLFDENLESDYLKQPGTSNQCVYMTCPIIDGFLWSAPKDLAGIRIYTMDTNNHPKEVFMEKMLVKVLGEKATEIICKSASGKEYTFTMNEKQIEIKSNYENQWVMRLNVAKNKTFPLNLTNKRTLKGQMKNINYGIICKKGIIEKEGNGILFIPEKNKITIDCSNRDI</sequence>
<keyword evidence="3" id="KW-1185">Reference proteome</keyword>
<dbReference type="AlphaFoldDB" id="A0A1M4UW27"/>
<reference evidence="2 3" key="1">
    <citation type="submission" date="2016-11" db="EMBL/GenBank/DDBJ databases">
        <authorList>
            <person name="Jaros S."/>
            <person name="Januszkiewicz K."/>
            <person name="Wedrychowicz H."/>
        </authorList>
    </citation>
    <scope>NUCLEOTIDE SEQUENCE [LARGE SCALE GENOMIC DNA]</scope>
    <source>
        <strain evidence="2 3">DSM 26883</strain>
    </source>
</reference>
<dbReference type="OrthoDB" id="2488311at2"/>
<dbReference type="RefSeq" id="WP_025074798.1">
    <property type="nucleotide sequence ID" value="NZ_FQVD01000004.1"/>
</dbReference>
<feature type="signal peptide" evidence="1">
    <location>
        <begin position="1"/>
        <end position="21"/>
    </location>
</feature>
<name>A0A1M4UW27_9BACE</name>
<evidence type="ECO:0000256" key="1">
    <source>
        <dbReference type="SAM" id="SignalP"/>
    </source>
</evidence>
<feature type="chain" id="PRO_5030031101" evidence="1">
    <location>
        <begin position="22"/>
        <end position="550"/>
    </location>
</feature>
<dbReference type="EMBL" id="FQVD01000004">
    <property type="protein sequence ID" value="SHE60847.1"/>
    <property type="molecule type" value="Genomic_DNA"/>
</dbReference>
<dbReference type="Proteomes" id="UP000184436">
    <property type="component" value="Unassembled WGS sequence"/>
</dbReference>
<protein>
    <submittedName>
        <fullName evidence="2">Uncharacterized protein</fullName>
    </submittedName>
</protein>
<evidence type="ECO:0000313" key="2">
    <source>
        <dbReference type="EMBL" id="SHE60847.1"/>
    </source>
</evidence>
<accession>A0A1M4UW27</accession>
<organism evidence="2 3">
    <name type="scientific">Bacteroides faecichinchillae</name>
    <dbReference type="NCBI Taxonomy" id="871325"/>
    <lineage>
        <taxon>Bacteria</taxon>
        <taxon>Pseudomonadati</taxon>
        <taxon>Bacteroidota</taxon>
        <taxon>Bacteroidia</taxon>
        <taxon>Bacteroidales</taxon>
        <taxon>Bacteroidaceae</taxon>
        <taxon>Bacteroides</taxon>
    </lineage>
</organism>
<gene>
    <name evidence="2" type="ORF">SAMN05444349_10412</name>
</gene>
<evidence type="ECO:0000313" key="3">
    <source>
        <dbReference type="Proteomes" id="UP000184436"/>
    </source>
</evidence>
<keyword evidence="1" id="KW-0732">Signal</keyword>